<name>T1GZ52_MEGSC</name>
<proteinExistence type="predicted"/>
<dbReference type="Proteomes" id="UP000015102">
    <property type="component" value="Unassembled WGS sequence"/>
</dbReference>
<protein>
    <submittedName>
        <fullName evidence="1">Uncharacterized protein</fullName>
    </submittedName>
</protein>
<organism evidence="1 2">
    <name type="scientific">Megaselia scalaris</name>
    <name type="common">Humpbacked fly</name>
    <name type="synonym">Phora scalaris</name>
    <dbReference type="NCBI Taxonomy" id="36166"/>
    <lineage>
        <taxon>Eukaryota</taxon>
        <taxon>Metazoa</taxon>
        <taxon>Ecdysozoa</taxon>
        <taxon>Arthropoda</taxon>
        <taxon>Hexapoda</taxon>
        <taxon>Insecta</taxon>
        <taxon>Pterygota</taxon>
        <taxon>Neoptera</taxon>
        <taxon>Endopterygota</taxon>
        <taxon>Diptera</taxon>
        <taxon>Brachycera</taxon>
        <taxon>Muscomorpha</taxon>
        <taxon>Platypezoidea</taxon>
        <taxon>Phoridae</taxon>
        <taxon>Megaseliini</taxon>
        <taxon>Megaselia</taxon>
    </lineage>
</organism>
<dbReference type="AlphaFoldDB" id="T1GZ52"/>
<reference evidence="2" key="1">
    <citation type="submission" date="2013-02" db="EMBL/GenBank/DDBJ databases">
        <authorList>
            <person name="Hughes D."/>
        </authorList>
    </citation>
    <scope>NUCLEOTIDE SEQUENCE</scope>
    <source>
        <strain>Durham</strain>
        <strain evidence="2">NC isolate 2 -- Noor lab</strain>
    </source>
</reference>
<dbReference type="HOGENOM" id="CLU_3413309_0_0_1"/>
<evidence type="ECO:0000313" key="1">
    <source>
        <dbReference type="EnsemblMetazoa" id="MESCA009146-PA"/>
    </source>
</evidence>
<reference evidence="1" key="2">
    <citation type="submission" date="2015-06" db="UniProtKB">
        <authorList>
            <consortium name="EnsemblMetazoa"/>
        </authorList>
    </citation>
    <scope>IDENTIFICATION</scope>
</reference>
<keyword evidence="2" id="KW-1185">Reference proteome</keyword>
<accession>T1GZ52</accession>
<dbReference type="EnsemblMetazoa" id="MESCA009146-RA">
    <property type="protein sequence ID" value="MESCA009146-PA"/>
    <property type="gene ID" value="MESCA009146"/>
</dbReference>
<evidence type="ECO:0000313" key="2">
    <source>
        <dbReference type="Proteomes" id="UP000015102"/>
    </source>
</evidence>
<sequence length="28" mass="3455">MPYQPFYQYYSVPMQNVPTIWPQNYQGN</sequence>
<dbReference type="EMBL" id="CAQQ02080031">
    <property type="status" value="NOT_ANNOTATED_CDS"/>
    <property type="molecule type" value="Genomic_DNA"/>
</dbReference>